<dbReference type="AlphaFoldDB" id="A0A224Y668"/>
<sequence>MHQMKVNAVAKVLLIDLVAVLCKEMGIFFGMYIFIIKNGKRKYYYLKFRLENLFSFYHTFTTLNFEAFK</sequence>
<dbReference type="EMBL" id="GFTR01000203">
    <property type="protein sequence ID" value="JAW16223.1"/>
    <property type="molecule type" value="Transcribed_RNA"/>
</dbReference>
<feature type="transmembrane region" description="Helical" evidence="1">
    <location>
        <begin position="12"/>
        <end position="35"/>
    </location>
</feature>
<keyword evidence="1" id="KW-0472">Membrane</keyword>
<proteinExistence type="predicted"/>
<keyword evidence="1" id="KW-0812">Transmembrane</keyword>
<reference evidence="2" key="1">
    <citation type="journal article" date="2018" name="PLoS Negl. Trop. Dis.">
        <title>An insight into the salivary gland and fat body transcriptome of Panstrongylus lignarius (Hemiptera: Heteroptera), the main vector of Chagas disease in Peru.</title>
        <authorList>
            <person name="Nevoa J.C."/>
            <person name="Mendes M.T."/>
            <person name="da Silva M.V."/>
            <person name="Soares S.C."/>
            <person name="Oliveira C.J.F."/>
            <person name="Ribeiro J.M.C."/>
        </authorList>
    </citation>
    <scope>NUCLEOTIDE SEQUENCE</scope>
</reference>
<accession>A0A224Y668</accession>
<name>A0A224Y668_9HEMI</name>
<keyword evidence="1" id="KW-1133">Transmembrane helix</keyword>
<evidence type="ECO:0000256" key="1">
    <source>
        <dbReference type="SAM" id="Phobius"/>
    </source>
</evidence>
<organism evidence="2">
    <name type="scientific">Panstrongylus lignarius</name>
    <dbReference type="NCBI Taxonomy" id="156445"/>
    <lineage>
        <taxon>Eukaryota</taxon>
        <taxon>Metazoa</taxon>
        <taxon>Ecdysozoa</taxon>
        <taxon>Arthropoda</taxon>
        <taxon>Hexapoda</taxon>
        <taxon>Insecta</taxon>
        <taxon>Pterygota</taxon>
        <taxon>Neoptera</taxon>
        <taxon>Paraneoptera</taxon>
        <taxon>Hemiptera</taxon>
        <taxon>Heteroptera</taxon>
        <taxon>Panheteroptera</taxon>
        <taxon>Cimicomorpha</taxon>
        <taxon>Reduviidae</taxon>
        <taxon>Triatominae</taxon>
        <taxon>Panstrongylus</taxon>
    </lineage>
</organism>
<evidence type="ECO:0000313" key="2">
    <source>
        <dbReference type="EMBL" id="JAW16223.1"/>
    </source>
</evidence>
<protein>
    <submittedName>
        <fullName evidence="2">Putative secreted protein</fullName>
    </submittedName>
</protein>